<dbReference type="EMBL" id="CP051180">
    <property type="protein sequence ID" value="QIZ76279.1"/>
    <property type="molecule type" value="Genomic_DNA"/>
</dbReference>
<feature type="transmembrane region" description="Helical" evidence="1">
    <location>
        <begin position="202"/>
        <end position="220"/>
    </location>
</feature>
<keyword evidence="1" id="KW-1133">Transmembrane helix</keyword>
<proteinExistence type="predicted"/>
<keyword evidence="3" id="KW-1185">Reference proteome</keyword>
<dbReference type="RefSeq" id="WP_168659539.1">
    <property type="nucleotide sequence ID" value="NZ_CP051180.1"/>
</dbReference>
<evidence type="ECO:0000313" key="2">
    <source>
        <dbReference type="EMBL" id="QIZ76279.1"/>
    </source>
</evidence>
<organism evidence="2 3">
    <name type="scientific">Ferrimonas lipolytica</name>
    <dbReference type="NCBI Taxonomy" id="2724191"/>
    <lineage>
        <taxon>Bacteria</taxon>
        <taxon>Pseudomonadati</taxon>
        <taxon>Pseudomonadota</taxon>
        <taxon>Gammaproteobacteria</taxon>
        <taxon>Alteromonadales</taxon>
        <taxon>Ferrimonadaceae</taxon>
        <taxon>Ferrimonas</taxon>
    </lineage>
</organism>
<feature type="transmembrane region" description="Helical" evidence="1">
    <location>
        <begin position="63"/>
        <end position="80"/>
    </location>
</feature>
<evidence type="ECO:0008006" key="4">
    <source>
        <dbReference type="Google" id="ProtNLM"/>
    </source>
</evidence>
<evidence type="ECO:0000313" key="3">
    <source>
        <dbReference type="Proteomes" id="UP000501602"/>
    </source>
</evidence>
<accession>A0A6H1UCA9</accession>
<reference evidence="2 3" key="1">
    <citation type="submission" date="2020-04" db="EMBL/GenBank/DDBJ databases">
        <title>Ferrimonas sp. S7 isolated from sea water.</title>
        <authorList>
            <person name="Bae S.S."/>
            <person name="Baek K."/>
        </authorList>
    </citation>
    <scope>NUCLEOTIDE SEQUENCE [LARGE SCALE GENOMIC DNA]</scope>
    <source>
        <strain evidence="2 3">S7</strain>
    </source>
</reference>
<gene>
    <name evidence="2" type="ORF">HER31_04850</name>
</gene>
<keyword evidence="1" id="KW-0472">Membrane</keyword>
<dbReference type="KEGG" id="fes:HER31_04850"/>
<sequence length="226" mass="26536">MSEEKLVEYRKKLDEDEGLQGKRKLLVGLSILMLVINFTGATFKEANTFIFKIEFTNQSGLSYFLLLAVVFLLIRYYTYAHHYHDELYKLWSSRMLKDRKIFHYHYEAERVDGLLANAVNVWGGDEPGIQASKYHVSGIFKRGLLYPTEHHHEDGVDEYEELISLTNFTSDWRREDYLKLLTYEFKYQCAAFFKYRENLDLVGPYFLGVAALILTIWKLGLLSSLL</sequence>
<dbReference type="Proteomes" id="UP000501602">
    <property type="component" value="Chromosome"/>
</dbReference>
<keyword evidence="1" id="KW-0812">Transmembrane</keyword>
<evidence type="ECO:0000256" key="1">
    <source>
        <dbReference type="SAM" id="Phobius"/>
    </source>
</evidence>
<name>A0A6H1UCA9_9GAMM</name>
<protein>
    <recommendedName>
        <fullName evidence="4">SMODS and SLOG-associating 2TM effector domain-containing protein</fullName>
    </recommendedName>
</protein>
<feature type="transmembrane region" description="Helical" evidence="1">
    <location>
        <begin position="25"/>
        <end position="43"/>
    </location>
</feature>
<dbReference type="AlphaFoldDB" id="A0A6H1UCA9"/>